<dbReference type="OrthoDB" id="3972042at2759"/>
<evidence type="ECO:0000313" key="3">
    <source>
        <dbReference type="Proteomes" id="UP000095358"/>
    </source>
</evidence>
<feature type="region of interest" description="Disordered" evidence="1">
    <location>
        <begin position="481"/>
        <end position="508"/>
    </location>
</feature>
<name>A0A1E5RRM3_HANUV</name>
<keyword evidence="3" id="KW-1185">Reference proteome</keyword>
<gene>
    <name evidence="2" type="ORF">AWRI3580_g1619</name>
</gene>
<protein>
    <submittedName>
        <fullName evidence="2">Uncharacterized protein</fullName>
    </submittedName>
</protein>
<organism evidence="2 3">
    <name type="scientific">Hanseniaspora uvarum</name>
    <name type="common">Yeast</name>
    <name type="synonym">Kloeckera apiculata</name>
    <dbReference type="NCBI Taxonomy" id="29833"/>
    <lineage>
        <taxon>Eukaryota</taxon>
        <taxon>Fungi</taxon>
        <taxon>Dikarya</taxon>
        <taxon>Ascomycota</taxon>
        <taxon>Saccharomycotina</taxon>
        <taxon>Saccharomycetes</taxon>
        <taxon>Saccharomycodales</taxon>
        <taxon>Saccharomycodaceae</taxon>
        <taxon>Hanseniaspora</taxon>
    </lineage>
</organism>
<evidence type="ECO:0000256" key="1">
    <source>
        <dbReference type="SAM" id="MobiDB-lite"/>
    </source>
</evidence>
<proteinExistence type="predicted"/>
<dbReference type="EMBL" id="LPNN01000004">
    <property type="protein sequence ID" value="OEJ89504.1"/>
    <property type="molecule type" value="Genomic_DNA"/>
</dbReference>
<dbReference type="Proteomes" id="UP000095358">
    <property type="component" value="Unassembled WGS sequence"/>
</dbReference>
<dbReference type="VEuPathDB" id="FungiDB:AWRI3580_g1619"/>
<comment type="caution">
    <text evidence="2">The sequence shown here is derived from an EMBL/GenBank/DDBJ whole genome shotgun (WGS) entry which is preliminary data.</text>
</comment>
<sequence length="574" mass="66693">MYSSESSTKRFFNKLKRPFQRPSDYYYFDQQNFGPVHPGENINPKVYPTSNKAEKTHNNKLSIIPFLENAGLDVNKLNHEVIDVLNRISIDDDLNVPQQQKDCQETMENINKVCLEEQGNFTSGPFFSESNPMFEYKNDMLLKQSCFSPSEIQYKDKNQNKFKDAKINGNFEHFSSDLLWNERKRQLKFKDLAKNDIVSESILKNIDEIIKTNNKQYKQITNLVVNFEKYVNTKNKVYLKPESEQIIEDFIKIFNVKGYNKVTENEILSFLQNFIFGIYIREGTLKKCHSNVLSAKINGEFASKNNDVDVNFYYEEFQKIQSNFVEDSKNYSDYISEEGSLFILNMIASNQQYSSKEESCHNKIYSNIFDHLYKQYPQEMLDKLLEYSLKFQVCNWSIFEKFLIPDKNSKNALNVNSTNKFDENSLIAKREVDKLSTTKLKKSLNKERRIKQLPARQSLSLDNTNVENQLFENQDIVNTQANNPSSSYLNSESNKQPQVNGKNSSKLENQVSSSLYKAENLETGTAVDPSNKENFIALTINKKLESPKSIYATKILPFKSLTDQLTEIPGYIQN</sequence>
<accession>A0A1E5RRM3</accession>
<reference evidence="3" key="1">
    <citation type="journal article" date="2016" name="Genome Announc.">
        <title>Genome sequences of three species of Hanseniaspora isolated from spontaneous wine fermentations.</title>
        <authorList>
            <person name="Sternes P.R."/>
            <person name="Lee D."/>
            <person name="Kutyna D.R."/>
            <person name="Borneman A.R."/>
        </authorList>
    </citation>
    <scope>NUCLEOTIDE SEQUENCE [LARGE SCALE GENOMIC DNA]</scope>
    <source>
        <strain evidence="3">AWRI3580</strain>
    </source>
</reference>
<evidence type="ECO:0000313" key="2">
    <source>
        <dbReference type="EMBL" id="OEJ89504.1"/>
    </source>
</evidence>
<dbReference type="AlphaFoldDB" id="A0A1E5RRM3"/>